<evidence type="ECO:0000259" key="9">
    <source>
        <dbReference type="PROSITE" id="PS50011"/>
    </source>
</evidence>
<name>A0ABR3WW27_9PEZI</name>
<evidence type="ECO:0000313" key="10">
    <source>
        <dbReference type="EMBL" id="KAL1867641.1"/>
    </source>
</evidence>
<dbReference type="InterPro" id="IPR011009">
    <property type="entry name" value="Kinase-like_dom_sf"/>
</dbReference>
<keyword evidence="3" id="KW-0808">Transferase</keyword>
<dbReference type="PROSITE" id="PS00108">
    <property type="entry name" value="PROTEIN_KINASE_ST"/>
    <property type="match status" value="1"/>
</dbReference>
<dbReference type="SUPFAM" id="SSF56112">
    <property type="entry name" value="Protein kinase-like (PK-like)"/>
    <property type="match status" value="1"/>
</dbReference>
<keyword evidence="4" id="KW-0547">Nucleotide-binding</keyword>
<dbReference type="PROSITE" id="PS50011">
    <property type="entry name" value="PROTEIN_KINASE_DOM"/>
    <property type="match status" value="1"/>
</dbReference>
<dbReference type="EC" id="2.7.11.1" evidence="1"/>
<comment type="caution">
    <text evidence="10">The sequence shown here is derived from an EMBL/GenBank/DDBJ whole genome shotgun (WGS) entry which is preliminary data.</text>
</comment>
<evidence type="ECO:0000256" key="2">
    <source>
        <dbReference type="ARBA" id="ARBA00022527"/>
    </source>
</evidence>
<organism evidence="10 11">
    <name type="scientific">Phialemonium thermophilum</name>
    <dbReference type="NCBI Taxonomy" id="223376"/>
    <lineage>
        <taxon>Eukaryota</taxon>
        <taxon>Fungi</taxon>
        <taxon>Dikarya</taxon>
        <taxon>Ascomycota</taxon>
        <taxon>Pezizomycotina</taxon>
        <taxon>Sordariomycetes</taxon>
        <taxon>Sordariomycetidae</taxon>
        <taxon>Cephalothecales</taxon>
        <taxon>Cephalothecaceae</taxon>
        <taxon>Phialemonium</taxon>
    </lineage>
</organism>
<dbReference type="Gene3D" id="3.30.200.20">
    <property type="entry name" value="Phosphorylase Kinase, domain 1"/>
    <property type="match status" value="1"/>
</dbReference>
<evidence type="ECO:0000256" key="3">
    <source>
        <dbReference type="ARBA" id="ARBA00022679"/>
    </source>
</evidence>
<evidence type="ECO:0000256" key="7">
    <source>
        <dbReference type="ARBA" id="ARBA00047899"/>
    </source>
</evidence>
<comment type="catalytic activity">
    <reaction evidence="8">
        <text>L-seryl-[protein] + ATP = O-phospho-L-seryl-[protein] + ADP + H(+)</text>
        <dbReference type="Rhea" id="RHEA:17989"/>
        <dbReference type="Rhea" id="RHEA-COMP:9863"/>
        <dbReference type="Rhea" id="RHEA-COMP:11604"/>
        <dbReference type="ChEBI" id="CHEBI:15378"/>
        <dbReference type="ChEBI" id="CHEBI:29999"/>
        <dbReference type="ChEBI" id="CHEBI:30616"/>
        <dbReference type="ChEBI" id="CHEBI:83421"/>
        <dbReference type="ChEBI" id="CHEBI:456216"/>
        <dbReference type="EC" id="2.7.11.1"/>
    </reaction>
</comment>
<sequence length="395" mass="44705">MTVIRAPLASIWSRVCKFFALPSRFASVERVKSYRVTEEPDFYKRGGFHPIFLRHRKYVALKVLRADCYGGSHDIFEKEILLKIRDISAKSSHQGRHHMSGLLDHFQERGPNGDHICFVFDVLGHHLDFQTAKYEDGKLPVTAVKLISRQLLLGLDFLHRECGVIHTDLKPTNILLELENANDAVAHYLSAVPPRMHHRRDVATPLREVISTPLISEMQEPRVKIIDFGVASWKEKHLTELIQSPALRAPEVTIGASWDVGVDIWSLGCLIVELIQGIVLFSGQASSRGSWTAEDDHLARIIEVLGPFPLDFIKKGSRASEFFDEEGNLRRIPNMKSTSLERLINGTTKPFLKPRDMADADVPVFVDFLKGMLTIDPRSRKSAAELLQHDWIKPG</sequence>
<dbReference type="InterPro" id="IPR051334">
    <property type="entry name" value="SRPK"/>
</dbReference>
<evidence type="ECO:0000313" key="11">
    <source>
        <dbReference type="Proteomes" id="UP001586593"/>
    </source>
</evidence>
<gene>
    <name evidence="10" type="ORF">VTK73DRAFT_4064</name>
</gene>
<evidence type="ECO:0000256" key="4">
    <source>
        <dbReference type="ARBA" id="ARBA00022741"/>
    </source>
</evidence>
<dbReference type="PANTHER" id="PTHR47634">
    <property type="entry name" value="PROTEIN KINASE DOMAIN-CONTAINING PROTEIN-RELATED"/>
    <property type="match status" value="1"/>
</dbReference>
<dbReference type="Proteomes" id="UP001586593">
    <property type="component" value="Unassembled WGS sequence"/>
</dbReference>
<evidence type="ECO:0000256" key="8">
    <source>
        <dbReference type="ARBA" id="ARBA00048679"/>
    </source>
</evidence>
<dbReference type="InterPro" id="IPR000719">
    <property type="entry name" value="Prot_kinase_dom"/>
</dbReference>
<dbReference type="SMART" id="SM00220">
    <property type="entry name" value="S_TKc"/>
    <property type="match status" value="1"/>
</dbReference>
<dbReference type="InterPro" id="IPR008271">
    <property type="entry name" value="Ser/Thr_kinase_AS"/>
</dbReference>
<keyword evidence="11" id="KW-1185">Reference proteome</keyword>
<dbReference type="Gene3D" id="1.10.510.10">
    <property type="entry name" value="Transferase(Phosphotransferase) domain 1"/>
    <property type="match status" value="1"/>
</dbReference>
<keyword evidence="5" id="KW-0418">Kinase</keyword>
<comment type="catalytic activity">
    <reaction evidence="7">
        <text>L-threonyl-[protein] + ATP = O-phospho-L-threonyl-[protein] + ADP + H(+)</text>
        <dbReference type="Rhea" id="RHEA:46608"/>
        <dbReference type="Rhea" id="RHEA-COMP:11060"/>
        <dbReference type="Rhea" id="RHEA-COMP:11605"/>
        <dbReference type="ChEBI" id="CHEBI:15378"/>
        <dbReference type="ChEBI" id="CHEBI:30013"/>
        <dbReference type="ChEBI" id="CHEBI:30616"/>
        <dbReference type="ChEBI" id="CHEBI:61977"/>
        <dbReference type="ChEBI" id="CHEBI:456216"/>
        <dbReference type="EC" id="2.7.11.1"/>
    </reaction>
</comment>
<dbReference type="PANTHER" id="PTHR47634:SF9">
    <property type="entry name" value="PROTEIN KINASE DOMAIN-CONTAINING PROTEIN-RELATED"/>
    <property type="match status" value="1"/>
</dbReference>
<evidence type="ECO:0000256" key="5">
    <source>
        <dbReference type="ARBA" id="ARBA00022777"/>
    </source>
</evidence>
<dbReference type="EMBL" id="JAZHXJ010000235">
    <property type="protein sequence ID" value="KAL1867641.1"/>
    <property type="molecule type" value="Genomic_DNA"/>
</dbReference>
<evidence type="ECO:0000256" key="6">
    <source>
        <dbReference type="ARBA" id="ARBA00022840"/>
    </source>
</evidence>
<evidence type="ECO:0000256" key="1">
    <source>
        <dbReference type="ARBA" id="ARBA00012513"/>
    </source>
</evidence>
<accession>A0ABR3WW27</accession>
<reference evidence="10 11" key="1">
    <citation type="journal article" date="2024" name="Commun. Biol.">
        <title>Comparative genomic analysis of thermophilic fungi reveals convergent evolutionary adaptations and gene losses.</title>
        <authorList>
            <person name="Steindorff A.S."/>
            <person name="Aguilar-Pontes M.V."/>
            <person name="Robinson A.J."/>
            <person name="Andreopoulos B."/>
            <person name="LaButti K."/>
            <person name="Kuo A."/>
            <person name="Mondo S."/>
            <person name="Riley R."/>
            <person name="Otillar R."/>
            <person name="Haridas S."/>
            <person name="Lipzen A."/>
            <person name="Grimwood J."/>
            <person name="Schmutz J."/>
            <person name="Clum A."/>
            <person name="Reid I.D."/>
            <person name="Moisan M.C."/>
            <person name="Butler G."/>
            <person name="Nguyen T.T.M."/>
            <person name="Dewar K."/>
            <person name="Conant G."/>
            <person name="Drula E."/>
            <person name="Henrissat B."/>
            <person name="Hansel C."/>
            <person name="Singer S."/>
            <person name="Hutchinson M.I."/>
            <person name="de Vries R.P."/>
            <person name="Natvig D.O."/>
            <person name="Powell A.J."/>
            <person name="Tsang A."/>
            <person name="Grigoriev I.V."/>
        </authorList>
    </citation>
    <scope>NUCLEOTIDE SEQUENCE [LARGE SCALE GENOMIC DNA]</scope>
    <source>
        <strain evidence="10 11">ATCC 24622</strain>
    </source>
</reference>
<keyword evidence="6" id="KW-0067">ATP-binding</keyword>
<keyword evidence="2" id="KW-0723">Serine/threonine-protein kinase</keyword>
<dbReference type="Pfam" id="PF00069">
    <property type="entry name" value="Pkinase"/>
    <property type="match status" value="1"/>
</dbReference>
<proteinExistence type="predicted"/>
<protein>
    <recommendedName>
        <fullName evidence="1">non-specific serine/threonine protein kinase</fullName>
        <ecNumber evidence="1">2.7.11.1</ecNumber>
    </recommendedName>
</protein>
<feature type="domain" description="Protein kinase" evidence="9">
    <location>
        <begin position="37"/>
        <end position="392"/>
    </location>
</feature>